<dbReference type="PANTHER" id="PTHR37077">
    <property type="match status" value="1"/>
</dbReference>
<gene>
    <name evidence="2" type="ORF">FSB_LOCUS17410</name>
</gene>
<feature type="compositionally biased region" description="Acidic residues" evidence="1">
    <location>
        <begin position="45"/>
        <end position="56"/>
    </location>
</feature>
<organism evidence="2">
    <name type="scientific">Fagus sylvatica</name>
    <name type="common">Beechnut</name>
    <dbReference type="NCBI Taxonomy" id="28930"/>
    <lineage>
        <taxon>Eukaryota</taxon>
        <taxon>Viridiplantae</taxon>
        <taxon>Streptophyta</taxon>
        <taxon>Embryophyta</taxon>
        <taxon>Tracheophyta</taxon>
        <taxon>Spermatophyta</taxon>
        <taxon>Magnoliopsida</taxon>
        <taxon>eudicotyledons</taxon>
        <taxon>Gunneridae</taxon>
        <taxon>Pentapetalae</taxon>
        <taxon>rosids</taxon>
        <taxon>fabids</taxon>
        <taxon>Fagales</taxon>
        <taxon>Fagaceae</taxon>
        <taxon>Fagus</taxon>
    </lineage>
</organism>
<dbReference type="PANTHER" id="PTHR37077:SF1">
    <property type="match status" value="1"/>
</dbReference>
<evidence type="ECO:0000313" key="2">
    <source>
        <dbReference type="EMBL" id="SPC89528.1"/>
    </source>
</evidence>
<reference evidence="2" key="1">
    <citation type="submission" date="2018-02" db="EMBL/GenBank/DDBJ databases">
        <authorList>
            <person name="Cohen D.B."/>
            <person name="Kent A.D."/>
        </authorList>
    </citation>
    <scope>NUCLEOTIDE SEQUENCE</scope>
</reference>
<sequence>MFHISMMLKSKCIMHAILHDGDDHDHVHHDNVCGYYYPKKILVEGDGDDDDDDDGDYAPAASNEGDGDDDDDDDGDGDYAPAA</sequence>
<proteinExistence type="predicted"/>
<feature type="region of interest" description="Disordered" evidence="1">
    <location>
        <begin position="44"/>
        <end position="83"/>
    </location>
</feature>
<dbReference type="AlphaFoldDB" id="A0A2N9FQP4"/>
<protein>
    <submittedName>
        <fullName evidence="2">Uncharacterized protein</fullName>
    </submittedName>
</protein>
<dbReference type="EMBL" id="OIVN01001075">
    <property type="protein sequence ID" value="SPC89528.1"/>
    <property type="molecule type" value="Genomic_DNA"/>
</dbReference>
<accession>A0A2N9FQP4</accession>
<evidence type="ECO:0000256" key="1">
    <source>
        <dbReference type="SAM" id="MobiDB-lite"/>
    </source>
</evidence>
<name>A0A2N9FQP4_FAGSY</name>
<feature type="compositionally biased region" description="Acidic residues" evidence="1">
    <location>
        <begin position="65"/>
        <end position="77"/>
    </location>
</feature>